<dbReference type="KEGG" id="mmw:Mmwyl1_3977"/>
<dbReference type="InterPro" id="IPR058652">
    <property type="entry name" value="VapC50_C"/>
</dbReference>
<feature type="domain" description="VapC50 C-terminal" evidence="1">
    <location>
        <begin position="84"/>
        <end position="138"/>
    </location>
</feature>
<evidence type="ECO:0000259" key="1">
    <source>
        <dbReference type="Pfam" id="PF26343"/>
    </source>
</evidence>
<proteinExistence type="predicted"/>
<dbReference type="HOGENOM" id="CLU_096418_2_0_6"/>
<dbReference type="EMBL" id="CP000749">
    <property type="protein sequence ID" value="ABR72873.1"/>
    <property type="molecule type" value="Genomic_DNA"/>
</dbReference>
<accession>A6W2E4</accession>
<reference evidence="2" key="1">
    <citation type="submission" date="2007-06" db="EMBL/GenBank/DDBJ databases">
        <title>Complete sequence of Marinomonas sp. MWYL1.</title>
        <authorList>
            <consortium name="US DOE Joint Genome Institute"/>
            <person name="Copeland A."/>
            <person name="Lucas S."/>
            <person name="Lapidus A."/>
            <person name="Barry K."/>
            <person name="Glavina del Rio T."/>
            <person name="Dalin E."/>
            <person name="Tice H."/>
            <person name="Pitluck S."/>
            <person name="Kiss H."/>
            <person name="Brettin T."/>
            <person name="Bruce D."/>
            <person name="Detter J.C."/>
            <person name="Han C."/>
            <person name="Schmutz J."/>
            <person name="Larimer F."/>
            <person name="Land M."/>
            <person name="Hauser L."/>
            <person name="Kyrpides N."/>
            <person name="Kim E."/>
            <person name="Johnston A.W.B."/>
            <person name="Todd J.D."/>
            <person name="Rogers R."/>
            <person name="Wexler M."/>
            <person name="Bond P.L."/>
            <person name="Li Y."/>
            <person name="Richardson P."/>
        </authorList>
    </citation>
    <scope>NUCLEOTIDE SEQUENCE [LARGE SCALE GENOMIC DNA]</scope>
    <source>
        <strain evidence="2">MWYL1</strain>
    </source>
</reference>
<name>A6W2E4_MARMS</name>
<gene>
    <name evidence="2" type="ordered locus">Mmwyl1_3977</name>
</gene>
<protein>
    <recommendedName>
        <fullName evidence="1">VapC50 C-terminal domain-containing protein</fullName>
    </recommendedName>
</protein>
<dbReference type="eggNOG" id="COG1569">
    <property type="taxonomic scope" value="Bacteria"/>
</dbReference>
<evidence type="ECO:0000313" key="2">
    <source>
        <dbReference type="EMBL" id="ABR72873.1"/>
    </source>
</evidence>
<dbReference type="STRING" id="400668.Mmwyl1_3977"/>
<organism evidence="2">
    <name type="scientific">Marinomonas sp. (strain MWYL1)</name>
    <dbReference type="NCBI Taxonomy" id="400668"/>
    <lineage>
        <taxon>Bacteria</taxon>
        <taxon>Pseudomonadati</taxon>
        <taxon>Pseudomonadota</taxon>
        <taxon>Gammaproteobacteria</taxon>
        <taxon>Oceanospirillales</taxon>
        <taxon>Oceanospirillaceae</taxon>
        <taxon>Marinomonas</taxon>
    </lineage>
</organism>
<sequence length="143" mass="15951">MLKNRPDMDINTLQRTRKLMDANVPDALVSGHESLINSLTLPDADDRHVLAAAIQGHTEGIITFNLKDFPIEQLEPFGISAIHPDEFLSDMFELDAASCLLAAQRHRSALKNPTLTPDEYLNCLLKQRLPSFVSALKRLSFAL</sequence>
<dbReference type="Pfam" id="PF26343">
    <property type="entry name" value="VapC50_C"/>
    <property type="match status" value="1"/>
</dbReference>
<dbReference type="AlphaFoldDB" id="A6W2E4"/>